<dbReference type="EMBL" id="KB454739">
    <property type="protein sequence ID" value="EME25885.1"/>
    <property type="molecule type" value="Genomic_DNA"/>
</dbReference>
<organism evidence="5 6">
    <name type="scientific">Galdieria sulphuraria</name>
    <name type="common">Red alga</name>
    <dbReference type="NCBI Taxonomy" id="130081"/>
    <lineage>
        <taxon>Eukaryota</taxon>
        <taxon>Rhodophyta</taxon>
        <taxon>Bangiophyceae</taxon>
        <taxon>Galdieriales</taxon>
        <taxon>Galdieriaceae</taxon>
        <taxon>Galdieria</taxon>
    </lineage>
</organism>
<sequence>MRRPFHSSGWLWSLATFLCIIAIVHSVKFFYPVSKAFNDFHDPHNSTRVALVSAISNSGGKYSSEVFQLSLENKLTYAQLHRYDFFVCNCSVKEKWHPIWGKLMALEDVMGRNYQWTIYLDIDLIITNVNTKMEEFFLDENFDIVLPIDCNGINTGVEMFRGTDSNYRLLRSLWTFTKYKQKYFQEQTALWLAIGRDRNVARRVKLIPPGVLQSYQDASCGAKFEDGDFIWHFPGILSSEELADNMKRYTKLGTLNNTFDIPKVEGNTCNCTLLT</sequence>
<gene>
    <name evidence="5" type="ORF">Gasu_64540</name>
</gene>
<feature type="signal peptide" evidence="4">
    <location>
        <begin position="1"/>
        <end position="26"/>
    </location>
</feature>
<dbReference type="Gramene" id="EME25885">
    <property type="protein sequence ID" value="EME25885"/>
    <property type="gene ID" value="Gasu_64540"/>
</dbReference>
<dbReference type="PANTHER" id="PTHR31306">
    <property type="entry name" value="ALPHA-1,6-MANNOSYLTRANSFERASE MNN11-RELATED"/>
    <property type="match status" value="1"/>
</dbReference>
<dbReference type="RefSeq" id="XP_005702405.1">
    <property type="nucleotide sequence ID" value="XM_005702348.1"/>
</dbReference>
<keyword evidence="3" id="KW-0808">Transferase</keyword>
<reference evidence="6" key="1">
    <citation type="journal article" date="2013" name="Science">
        <title>Gene transfer from bacteria and archaea facilitated evolution of an extremophilic eukaryote.</title>
        <authorList>
            <person name="Schonknecht G."/>
            <person name="Chen W.H."/>
            <person name="Ternes C.M."/>
            <person name="Barbier G.G."/>
            <person name="Shrestha R.P."/>
            <person name="Stanke M."/>
            <person name="Brautigam A."/>
            <person name="Baker B.J."/>
            <person name="Banfield J.F."/>
            <person name="Garavito R.M."/>
            <person name="Carr K."/>
            <person name="Wilkerson C."/>
            <person name="Rensing S.A."/>
            <person name="Gagneul D."/>
            <person name="Dickenson N.E."/>
            <person name="Oesterhelt C."/>
            <person name="Lercher M.J."/>
            <person name="Weber A.P."/>
        </authorList>
    </citation>
    <scope>NUCLEOTIDE SEQUENCE [LARGE SCALE GENOMIC DNA]</scope>
    <source>
        <strain evidence="6">074W</strain>
    </source>
</reference>
<keyword evidence="2" id="KW-0328">Glycosyltransferase</keyword>
<dbReference type="SUPFAM" id="SSF53448">
    <property type="entry name" value="Nucleotide-diphospho-sugar transferases"/>
    <property type="match status" value="1"/>
</dbReference>
<feature type="chain" id="PRO_5004028145" evidence="4">
    <location>
        <begin position="27"/>
        <end position="275"/>
    </location>
</feature>
<accession>M2WQ44</accession>
<evidence type="ECO:0000256" key="4">
    <source>
        <dbReference type="SAM" id="SignalP"/>
    </source>
</evidence>
<evidence type="ECO:0000313" key="6">
    <source>
        <dbReference type="Proteomes" id="UP000030680"/>
    </source>
</evidence>
<evidence type="ECO:0000313" key="5">
    <source>
        <dbReference type="EMBL" id="EME25885.1"/>
    </source>
</evidence>
<dbReference type="OrthoDB" id="407658at2759"/>
<dbReference type="GO" id="GO:0000139">
    <property type="term" value="C:Golgi membrane"/>
    <property type="evidence" value="ECO:0007669"/>
    <property type="project" value="TreeGrafter"/>
</dbReference>
<dbReference type="InterPro" id="IPR029044">
    <property type="entry name" value="Nucleotide-diphossugar_trans"/>
</dbReference>
<keyword evidence="6" id="KW-1185">Reference proteome</keyword>
<comment type="similarity">
    <text evidence="1">Belongs to the glycosyltransferase 34 family.</text>
</comment>
<dbReference type="AlphaFoldDB" id="M2WQ44"/>
<dbReference type="OMA" id="CWVENKC"/>
<evidence type="ECO:0000256" key="1">
    <source>
        <dbReference type="ARBA" id="ARBA00005664"/>
    </source>
</evidence>
<keyword evidence="4" id="KW-0732">Signal</keyword>
<dbReference type="Gene3D" id="3.90.550.10">
    <property type="entry name" value="Spore Coat Polysaccharide Biosynthesis Protein SpsA, Chain A"/>
    <property type="match status" value="1"/>
</dbReference>
<dbReference type="eggNOG" id="KOG4748">
    <property type="taxonomic scope" value="Eukaryota"/>
</dbReference>
<evidence type="ECO:0000256" key="3">
    <source>
        <dbReference type="ARBA" id="ARBA00022679"/>
    </source>
</evidence>
<protein>
    <submittedName>
        <fullName evidence="5">Mannan polymerase II complex MNN1 subunit</fullName>
    </submittedName>
</protein>
<dbReference type="STRING" id="130081.M2WQ44"/>
<dbReference type="Pfam" id="PF05637">
    <property type="entry name" value="Glyco_transf_34"/>
    <property type="match status" value="2"/>
</dbReference>
<proteinExistence type="inferred from homology"/>
<dbReference type="GO" id="GO:0016757">
    <property type="term" value="F:glycosyltransferase activity"/>
    <property type="evidence" value="ECO:0007669"/>
    <property type="project" value="UniProtKB-KW"/>
</dbReference>
<evidence type="ECO:0000256" key="2">
    <source>
        <dbReference type="ARBA" id="ARBA00022676"/>
    </source>
</evidence>
<dbReference type="GO" id="GO:0006487">
    <property type="term" value="P:protein N-linked glycosylation"/>
    <property type="evidence" value="ECO:0007669"/>
    <property type="project" value="TreeGrafter"/>
</dbReference>
<name>M2WQ44_GALSU</name>
<dbReference type="Proteomes" id="UP000030680">
    <property type="component" value="Unassembled WGS sequence"/>
</dbReference>
<dbReference type="PANTHER" id="PTHR31306:SF4">
    <property type="entry name" value="ALPHA-1,2-GALACTOSYLTRANSFERASE"/>
    <property type="match status" value="1"/>
</dbReference>
<dbReference type="GeneID" id="17084879"/>
<dbReference type="InterPro" id="IPR008630">
    <property type="entry name" value="Glyco_trans_34"/>
</dbReference>
<dbReference type="KEGG" id="gsl:Gasu_64540"/>